<gene>
    <name evidence="2" type="ORF">GC106_32200</name>
</gene>
<dbReference type="Gene3D" id="1.10.260.40">
    <property type="entry name" value="lambda repressor-like DNA-binding domains"/>
    <property type="match status" value="1"/>
</dbReference>
<feature type="domain" description="HTH cro/C1-type" evidence="1">
    <location>
        <begin position="12"/>
        <end position="68"/>
    </location>
</feature>
<dbReference type="InterPro" id="IPR010982">
    <property type="entry name" value="Lambda_DNA-bd_dom_sf"/>
</dbReference>
<proteinExistence type="predicted"/>
<dbReference type="EMBL" id="JAAATY010000008">
    <property type="protein sequence ID" value="NRN66003.1"/>
    <property type="molecule type" value="Genomic_DNA"/>
</dbReference>
<dbReference type="CDD" id="cd00093">
    <property type="entry name" value="HTH_XRE"/>
    <property type="match status" value="1"/>
</dbReference>
<accession>A0ABX2F483</accession>
<protein>
    <submittedName>
        <fullName evidence="2">Anaerobic benzoate catabolism transcriptional regulator</fullName>
    </submittedName>
</protein>
<keyword evidence="3" id="KW-1185">Reference proteome</keyword>
<dbReference type="Pfam" id="PF13560">
    <property type="entry name" value="HTH_31"/>
    <property type="match status" value="1"/>
</dbReference>
<evidence type="ECO:0000313" key="3">
    <source>
        <dbReference type="Proteomes" id="UP000763557"/>
    </source>
</evidence>
<reference evidence="2 3" key="1">
    <citation type="submission" date="2020-01" db="EMBL/GenBank/DDBJ databases">
        <title>Kibdelosporangium persica a novel Actinomycetes from a hot desert in Iran.</title>
        <authorList>
            <person name="Safaei N."/>
            <person name="Zaburannyi N."/>
            <person name="Mueller R."/>
            <person name="Wink J."/>
        </authorList>
    </citation>
    <scope>NUCLEOTIDE SEQUENCE [LARGE SCALE GENOMIC DNA]</scope>
    <source>
        <strain evidence="2 3">4NS15</strain>
    </source>
</reference>
<evidence type="ECO:0000313" key="2">
    <source>
        <dbReference type="EMBL" id="NRN66003.1"/>
    </source>
</evidence>
<name>A0ABX2F483_9PSEU</name>
<dbReference type="SUPFAM" id="SSF47413">
    <property type="entry name" value="lambda repressor-like DNA-binding domains"/>
    <property type="match status" value="1"/>
</dbReference>
<sequence length="170" mass="19401">MAVYQRVLGDEIRRLRKKRGLTRKQLNRRLQSDISLQTLATYELGTRQCSIVRFVEICLALDELPHELIARVHERVFTDSPRGRVRVDLRQVVRDDHPELLPLRRWARDRLGHHPAGHTASAAEVHLDFTALERMAELCGMDTIDLIGLLRRIGGTSNEPPAGSDRADVD</sequence>
<evidence type="ECO:0000259" key="1">
    <source>
        <dbReference type="PROSITE" id="PS50943"/>
    </source>
</evidence>
<dbReference type="SMART" id="SM00530">
    <property type="entry name" value="HTH_XRE"/>
    <property type="match status" value="1"/>
</dbReference>
<organism evidence="2 3">
    <name type="scientific">Kibdelosporangium persicum</name>
    <dbReference type="NCBI Taxonomy" id="2698649"/>
    <lineage>
        <taxon>Bacteria</taxon>
        <taxon>Bacillati</taxon>
        <taxon>Actinomycetota</taxon>
        <taxon>Actinomycetes</taxon>
        <taxon>Pseudonocardiales</taxon>
        <taxon>Pseudonocardiaceae</taxon>
        <taxon>Kibdelosporangium</taxon>
    </lineage>
</organism>
<dbReference type="Proteomes" id="UP000763557">
    <property type="component" value="Unassembled WGS sequence"/>
</dbReference>
<dbReference type="InterPro" id="IPR001387">
    <property type="entry name" value="Cro/C1-type_HTH"/>
</dbReference>
<comment type="caution">
    <text evidence="2">The sequence shown here is derived from an EMBL/GenBank/DDBJ whole genome shotgun (WGS) entry which is preliminary data.</text>
</comment>
<dbReference type="PROSITE" id="PS50943">
    <property type="entry name" value="HTH_CROC1"/>
    <property type="match status" value="1"/>
</dbReference>